<protein>
    <submittedName>
        <fullName evidence="3">DUF2155 domain-containing protein</fullName>
    </submittedName>
</protein>
<keyword evidence="2" id="KW-0812">Transmembrane</keyword>
<keyword evidence="2" id="KW-1133">Transmembrane helix</keyword>
<accession>A0ABZ2C326</accession>
<sequence>MRLVCNRVMRLVCNRHPELVSRSQKKMLTRIAAKAKQVQHDIKVILRFLTFFPLLISSFTLQAQSFEDLLNEFSQDIDSLEDDLNAPPQNGEPATKPKELPKDSLAVEAAAANPDEEFVSGKMAETSGITLQGLDKQTARVYIIDAPIGKAIEFGTLNVLVYRCLQSSPEDQPESKAFVVISENKTDTNQILFSGWMFASSPAISALDHPVYDVWVKGCKTINSQKD</sequence>
<feature type="transmembrane region" description="Helical" evidence="2">
    <location>
        <begin position="44"/>
        <end position="61"/>
    </location>
</feature>
<evidence type="ECO:0000313" key="3">
    <source>
        <dbReference type="EMBL" id="WVX66061.1"/>
    </source>
</evidence>
<dbReference type="Pfam" id="PF09923">
    <property type="entry name" value="DUF2155"/>
    <property type="match status" value="1"/>
</dbReference>
<evidence type="ECO:0000256" key="2">
    <source>
        <dbReference type="SAM" id="Phobius"/>
    </source>
</evidence>
<keyword evidence="4" id="KW-1185">Reference proteome</keyword>
<keyword evidence="2" id="KW-0472">Membrane</keyword>
<dbReference type="InterPro" id="IPR019225">
    <property type="entry name" value="DUF2155"/>
</dbReference>
<dbReference type="Proteomes" id="UP001330434">
    <property type="component" value="Chromosome"/>
</dbReference>
<reference evidence="3 4" key="1">
    <citation type="journal article" date="2024" name="Environ. Microbiol.">
        <title>Novel evolutionary insights on the interactions of the Holosporales (Alphaproteobacteria) with eukaryotic hosts from comparative genomics.</title>
        <authorList>
            <person name="Giovannini M."/>
            <person name="Petroni G."/>
            <person name="Castelli M."/>
        </authorList>
    </citation>
    <scope>NUCLEOTIDE SEQUENCE [LARGE SCALE GENOMIC DNA]</scope>
    <source>
        <strain evidence="3 4">US_Bl 15I1</strain>
    </source>
</reference>
<name>A0ABZ2C326_9PROT</name>
<gene>
    <name evidence="3" type="ORF">Bealeia1_00232</name>
</gene>
<evidence type="ECO:0000256" key="1">
    <source>
        <dbReference type="SAM" id="MobiDB-lite"/>
    </source>
</evidence>
<evidence type="ECO:0000313" key="4">
    <source>
        <dbReference type="Proteomes" id="UP001330434"/>
    </source>
</evidence>
<organism evidence="3 4">
    <name type="scientific">Candidatus Bealeia paramacronuclearis</name>
    <dbReference type="NCBI Taxonomy" id="1921001"/>
    <lineage>
        <taxon>Bacteria</taxon>
        <taxon>Pseudomonadati</taxon>
        <taxon>Pseudomonadota</taxon>
        <taxon>Alphaproteobacteria</taxon>
        <taxon>Holosporales</taxon>
        <taxon>Holosporaceae</taxon>
        <taxon>Candidatus Bealeia</taxon>
    </lineage>
</organism>
<dbReference type="EMBL" id="CP133270">
    <property type="protein sequence ID" value="WVX66061.1"/>
    <property type="molecule type" value="Genomic_DNA"/>
</dbReference>
<feature type="region of interest" description="Disordered" evidence="1">
    <location>
        <begin position="80"/>
        <end position="101"/>
    </location>
</feature>
<proteinExistence type="predicted"/>